<evidence type="ECO:0000256" key="1">
    <source>
        <dbReference type="ARBA" id="ARBA00008779"/>
    </source>
</evidence>
<dbReference type="InterPro" id="IPR017850">
    <property type="entry name" value="Alkaline_phosphatase_core_sf"/>
</dbReference>
<protein>
    <submittedName>
        <fullName evidence="7">Arylsulfatase</fullName>
        <ecNumber evidence="7">3.1.6.1</ecNumber>
    </submittedName>
</protein>
<keyword evidence="5" id="KW-1133">Transmembrane helix</keyword>
<dbReference type="EMBL" id="CP036272">
    <property type="protein sequence ID" value="QDT62134.1"/>
    <property type="molecule type" value="Genomic_DNA"/>
</dbReference>
<dbReference type="Gene3D" id="3.30.1120.10">
    <property type="match status" value="1"/>
</dbReference>
<proteinExistence type="inferred from homology"/>
<dbReference type="GO" id="GO:0046872">
    <property type="term" value="F:metal ion binding"/>
    <property type="evidence" value="ECO:0007669"/>
    <property type="project" value="UniProtKB-KW"/>
</dbReference>
<evidence type="ECO:0000256" key="2">
    <source>
        <dbReference type="ARBA" id="ARBA00022723"/>
    </source>
</evidence>
<evidence type="ECO:0000313" key="7">
    <source>
        <dbReference type="EMBL" id="QDT62134.1"/>
    </source>
</evidence>
<dbReference type="InterPro" id="IPR000917">
    <property type="entry name" value="Sulfatase_N"/>
</dbReference>
<evidence type="ECO:0000256" key="5">
    <source>
        <dbReference type="SAM" id="Phobius"/>
    </source>
</evidence>
<feature type="transmembrane region" description="Helical" evidence="5">
    <location>
        <begin position="20"/>
        <end position="42"/>
    </location>
</feature>
<gene>
    <name evidence="7" type="primary">atsA_65</name>
    <name evidence="7" type="ORF">SV7mr_46810</name>
</gene>
<sequence>MKVAVSCGMHMIHSGRLETGLVTFGGLILFLDWIHLADMSFLKSSLDLKRPQTICSWPRAALLLCALWLVASSSQAQRPNVLILLADDLGYQDVGCYRGPVKTPNIDSLAAAGTRFETFYSGCAVCSPSRATLLTGRHHIRAGVFSWIHDASQRSHLLKREQTIAEVLKQADYATAHIGKWHLGLPSNAFPDKPTPDQHGFDHWMATWNNASPSHANPDNFIRNGNPIGKQQGYSCQIVADEAIRWLEQRDQADQPFFLNVWFHEPHAPIAAPAQIVGEYGAQKDPAAVYSATIDNTDRAIGRLLAHLQKTGQRDKTLIIYASDNGSYRDDRTGGLRGRKGVNWEGGIRVPGIFCWPGKIPAGAVQQVPAGLVDVLPTICGLLNLQRDASIHLDGSDLSPLLLEAQQQAGAASKWRRQQPLFWHLQRSKPIVAMREGDYSLVAFRDYELPHQNMFKEQWIPAVMKGRYTGYQLFDLKSDPQQTTDLAQQRPEVLERLKAKLLEINDSIMSDATDWSEAP</sequence>
<evidence type="ECO:0000313" key="8">
    <source>
        <dbReference type="Proteomes" id="UP000315003"/>
    </source>
</evidence>
<evidence type="ECO:0000256" key="4">
    <source>
        <dbReference type="ARBA" id="ARBA00022837"/>
    </source>
</evidence>
<evidence type="ECO:0000256" key="3">
    <source>
        <dbReference type="ARBA" id="ARBA00022801"/>
    </source>
</evidence>
<keyword evidence="8" id="KW-1185">Reference proteome</keyword>
<dbReference type="GO" id="GO:0004065">
    <property type="term" value="F:arylsulfatase activity"/>
    <property type="evidence" value="ECO:0007669"/>
    <property type="project" value="UniProtKB-EC"/>
</dbReference>
<dbReference type="SUPFAM" id="SSF53649">
    <property type="entry name" value="Alkaline phosphatase-like"/>
    <property type="match status" value="1"/>
</dbReference>
<evidence type="ECO:0000259" key="6">
    <source>
        <dbReference type="Pfam" id="PF00884"/>
    </source>
</evidence>
<dbReference type="Pfam" id="PF00884">
    <property type="entry name" value="Sulfatase"/>
    <property type="match status" value="1"/>
</dbReference>
<reference evidence="7 8" key="1">
    <citation type="submission" date="2019-02" db="EMBL/GenBank/DDBJ databases">
        <title>Deep-cultivation of Planctomycetes and their phenomic and genomic characterization uncovers novel biology.</title>
        <authorList>
            <person name="Wiegand S."/>
            <person name="Jogler M."/>
            <person name="Boedeker C."/>
            <person name="Pinto D."/>
            <person name="Vollmers J."/>
            <person name="Rivas-Marin E."/>
            <person name="Kohn T."/>
            <person name="Peeters S.H."/>
            <person name="Heuer A."/>
            <person name="Rast P."/>
            <person name="Oberbeckmann S."/>
            <person name="Bunk B."/>
            <person name="Jeske O."/>
            <person name="Meyerdierks A."/>
            <person name="Storesund J.E."/>
            <person name="Kallscheuer N."/>
            <person name="Luecker S."/>
            <person name="Lage O.M."/>
            <person name="Pohl T."/>
            <person name="Merkel B.J."/>
            <person name="Hornburger P."/>
            <person name="Mueller R.-W."/>
            <person name="Bruemmer F."/>
            <person name="Labrenz M."/>
            <person name="Spormann A.M."/>
            <person name="Op den Camp H."/>
            <person name="Overmann J."/>
            <person name="Amann R."/>
            <person name="Jetten M.S.M."/>
            <person name="Mascher T."/>
            <person name="Medema M.H."/>
            <person name="Devos D.P."/>
            <person name="Kaster A.-K."/>
            <person name="Ovreas L."/>
            <person name="Rohde M."/>
            <person name="Galperin M.Y."/>
            <person name="Jogler C."/>
        </authorList>
    </citation>
    <scope>NUCLEOTIDE SEQUENCE [LARGE SCALE GENOMIC DNA]</scope>
    <source>
        <strain evidence="7 8">SV_7m_r</strain>
    </source>
</reference>
<keyword evidence="4" id="KW-0106">Calcium</keyword>
<keyword evidence="2" id="KW-0479">Metal-binding</keyword>
<dbReference type="RefSeq" id="WP_419187743.1">
    <property type="nucleotide sequence ID" value="NZ_CP036272.1"/>
</dbReference>
<dbReference type="EC" id="3.1.6.1" evidence="7"/>
<keyword evidence="5" id="KW-0812">Transmembrane</keyword>
<dbReference type="PANTHER" id="PTHR42693">
    <property type="entry name" value="ARYLSULFATASE FAMILY MEMBER"/>
    <property type="match status" value="1"/>
</dbReference>
<dbReference type="Gene3D" id="3.40.720.10">
    <property type="entry name" value="Alkaline Phosphatase, subunit A"/>
    <property type="match status" value="1"/>
</dbReference>
<dbReference type="PANTHER" id="PTHR42693:SF53">
    <property type="entry name" value="ENDO-4-O-SULFATASE"/>
    <property type="match status" value="1"/>
</dbReference>
<comment type="similarity">
    <text evidence="1">Belongs to the sulfatase family.</text>
</comment>
<dbReference type="Proteomes" id="UP000315003">
    <property type="component" value="Chromosome"/>
</dbReference>
<keyword evidence="5" id="KW-0472">Membrane</keyword>
<dbReference type="AlphaFoldDB" id="A0A517T165"/>
<keyword evidence="3 7" id="KW-0378">Hydrolase</keyword>
<name>A0A517T165_9BACT</name>
<dbReference type="InterPro" id="IPR050738">
    <property type="entry name" value="Sulfatase"/>
</dbReference>
<accession>A0A517T165</accession>
<feature type="domain" description="Sulfatase N-terminal" evidence="6">
    <location>
        <begin position="79"/>
        <end position="384"/>
    </location>
</feature>
<dbReference type="InterPro" id="IPR024607">
    <property type="entry name" value="Sulfatase_CS"/>
</dbReference>
<organism evidence="7 8">
    <name type="scientific">Stieleria bergensis</name>
    <dbReference type="NCBI Taxonomy" id="2528025"/>
    <lineage>
        <taxon>Bacteria</taxon>
        <taxon>Pseudomonadati</taxon>
        <taxon>Planctomycetota</taxon>
        <taxon>Planctomycetia</taxon>
        <taxon>Pirellulales</taxon>
        <taxon>Pirellulaceae</taxon>
        <taxon>Stieleria</taxon>
    </lineage>
</organism>
<dbReference type="PROSITE" id="PS00523">
    <property type="entry name" value="SULFATASE_1"/>
    <property type="match status" value="1"/>
</dbReference>